<keyword evidence="2" id="KW-0699">rRNA-binding</keyword>
<dbReference type="GO" id="GO:0006412">
    <property type="term" value="P:translation"/>
    <property type="evidence" value="ECO:0007669"/>
    <property type="project" value="UniProtKB-UniRule"/>
</dbReference>
<dbReference type="InterPro" id="IPR009000">
    <property type="entry name" value="Transl_B-barrel_sf"/>
</dbReference>
<evidence type="ECO:0000313" key="8">
    <source>
        <dbReference type="Proteomes" id="UP000230922"/>
    </source>
</evidence>
<keyword evidence="5" id="KW-0687">Ribonucleoprotein</keyword>
<dbReference type="GO" id="GO:0003735">
    <property type="term" value="F:structural constituent of ribosome"/>
    <property type="evidence" value="ECO:0007669"/>
    <property type="project" value="UniProtKB-UniRule"/>
</dbReference>
<evidence type="ECO:0000256" key="4">
    <source>
        <dbReference type="ARBA" id="ARBA00022980"/>
    </source>
</evidence>
<evidence type="ECO:0000256" key="3">
    <source>
        <dbReference type="ARBA" id="ARBA00022884"/>
    </source>
</evidence>
<keyword evidence="4 7" id="KW-0689">Ribosomal protein</keyword>
<name>A0A2H0VBI4_9BACT</name>
<dbReference type="InterPro" id="IPR000597">
    <property type="entry name" value="Ribosomal_uL3"/>
</dbReference>
<evidence type="ECO:0000256" key="6">
    <source>
        <dbReference type="NCBIfam" id="TIGR03625"/>
    </source>
</evidence>
<proteinExistence type="inferred from homology"/>
<keyword evidence="3" id="KW-0694">RNA-binding</keyword>
<evidence type="ECO:0000256" key="5">
    <source>
        <dbReference type="ARBA" id="ARBA00023274"/>
    </source>
</evidence>
<protein>
    <recommendedName>
        <fullName evidence="6">50S ribosomal protein L3</fullName>
    </recommendedName>
</protein>
<dbReference type="Gene3D" id="2.40.30.10">
    <property type="entry name" value="Translation factors"/>
    <property type="match status" value="1"/>
</dbReference>
<dbReference type="NCBIfam" id="TIGR03625">
    <property type="entry name" value="L3_bact"/>
    <property type="match status" value="1"/>
</dbReference>
<dbReference type="Proteomes" id="UP000230922">
    <property type="component" value="Unassembled WGS sequence"/>
</dbReference>
<evidence type="ECO:0000256" key="1">
    <source>
        <dbReference type="ARBA" id="ARBA00006540"/>
    </source>
</evidence>
<organism evidence="7 8">
    <name type="scientific">Candidatus Doudnabacteria bacterium CG10_big_fil_rev_8_21_14_0_10_42_18</name>
    <dbReference type="NCBI Taxonomy" id="1974552"/>
    <lineage>
        <taxon>Bacteria</taxon>
        <taxon>Candidatus Doudnaibacteriota</taxon>
    </lineage>
</organism>
<accession>A0A2H0VBI4</accession>
<reference evidence="8" key="1">
    <citation type="submission" date="2017-09" db="EMBL/GenBank/DDBJ databases">
        <title>Depth-based differentiation of microbial function through sediment-hosted aquifers and enrichment of novel symbionts in the deep terrestrial subsurface.</title>
        <authorList>
            <person name="Probst A.J."/>
            <person name="Ladd B."/>
            <person name="Jarett J.K."/>
            <person name="Geller-Mcgrath D.E."/>
            <person name="Sieber C.M.K."/>
            <person name="Emerson J.B."/>
            <person name="Anantharaman K."/>
            <person name="Thomas B.C."/>
            <person name="Malmstrom R."/>
            <person name="Stieglmeier M."/>
            <person name="Klingl A."/>
            <person name="Woyke T."/>
            <person name="Ryan C.M."/>
            <person name="Banfield J.F."/>
        </authorList>
    </citation>
    <scope>NUCLEOTIDE SEQUENCE [LARGE SCALE GENOMIC DNA]</scope>
</reference>
<gene>
    <name evidence="7" type="primary">rplC</name>
    <name evidence="7" type="ORF">COT92_00990</name>
</gene>
<dbReference type="InterPro" id="IPR019927">
    <property type="entry name" value="Ribosomal_uL3_bac/org-type"/>
</dbReference>
<dbReference type="AlphaFoldDB" id="A0A2H0VBI4"/>
<dbReference type="PANTHER" id="PTHR11229:SF16">
    <property type="entry name" value="LARGE RIBOSOMAL SUBUNIT PROTEIN UL3C"/>
    <property type="match status" value="1"/>
</dbReference>
<dbReference type="FunFam" id="2.40.30.10:FF:000004">
    <property type="entry name" value="50S ribosomal protein L3"/>
    <property type="match status" value="1"/>
</dbReference>
<comment type="similarity">
    <text evidence="1">Belongs to the universal ribosomal protein uL3 family.</text>
</comment>
<evidence type="ECO:0000313" key="7">
    <source>
        <dbReference type="EMBL" id="PIR96446.1"/>
    </source>
</evidence>
<sequence length="220" mass="24136">MNFFVARKINMSQYFAENGQVIPVTVLKVLPMVVAQVKEKEGKDKYSAVQVGVGKSKKLSKSLKGHLKDLGSFSDLVEFKVEDAKEFKRGEKIDLSKLQIGELVNCVGVGKGRGFAGVMKRHGFKGFPASHGHDKPRSVGSIGQRFPQHTRKGLRMAGHMGNKQVTVQNLQIVEVDLVKNLISVKGAVPGHPNTQIKVISTGKVKPLAVIEEVKEDKKKK</sequence>
<dbReference type="Pfam" id="PF00297">
    <property type="entry name" value="Ribosomal_L3"/>
    <property type="match status" value="1"/>
</dbReference>
<dbReference type="GO" id="GO:0019843">
    <property type="term" value="F:rRNA binding"/>
    <property type="evidence" value="ECO:0007669"/>
    <property type="project" value="UniProtKB-KW"/>
</dbReference>
<comment type="caution">
    <text evidence="7">The sequence shown here is derived from an EMBL/GenBank/DDBJ whole genome shotgun (WGS) entry which is preliminary data.</text>
</comment>
<dbReference type="GO" id="GO:0022625">
    <property type="term" value="C:cytosolic large ribosomal subunit"/>
    <property type="evidence" value="ECO:0007669"/>
    <property type="project" value="TreeGrafter"/>
</dbReference>
<dbReference type="Gene3D" id="3.30.160.810">
    <property type="match status" value="1"/>
</dbReference>
<dbReference type="EMBL" id="PFAK01000016">
    <property type="protein sequence ID" value="PIR96446.1"/>
    <property type="molecule type" value="Genomic_DNA"/>
</dbReference>
<dbReference type="PANTHER" id="PTHR11229">
    <property type="entry name" value="50S RIBOSOMAL PROTEIN L3"/>
    <property type="match status" value="1"/>
</dbReference>
<evidence type="ECO:0000256" key="2">
    <source>
        <dbReference type="ARBA" id="ARBA00022730"/>
    </source>
</evidence>
<dbReference type="SUPFAM" id="SSF50447">
    <property type="entry name" value="Translation proteins"/>
    <property type="match status" value="1"/>
</dbReference>